<evidence type="ECO:0000256" key="4">
    <source>
        <dbReference type="ARBA" id="ARBA00023180"/>
    </source>
</evidence>
<evidence type="ECO:0000256" key="6">
    <source>
        <dbReference type="SAM" id="SignalP"/>
    </source>
</evidence>
<evidence type="ECO:0000313" key="8">
    <source>
        <dbReference type="EMBL" id="JAV60278.1"/>
    </source>
</evidence>
<keyword evidence="4" id="KW-0325">Glycoprotein</keyword>
<evidence type="ECO:0000256" key="5">
    <source>
        <dbReference type="ARBA" id="ARBA00023295"/>
    </source>
</evidence>
<evidence type="ECO:0000256" key="3">
    <source>
        <dbReference type="ARBA" id="ARBA00012741"/>
    </source>
</evidence>
<dbReference type="Gene3D" id="3.20.20.80">
    <property type="entry name" value="Glycosidases"/>
    <property type="match status" value="1"/>
</dbReference>
<evidence type="ECO:0000259" key="7">
    <source>
        <dbReference type="SMART" id="SM00642"/>
    </source>
</evidence>
<evidence type="ECO:0000256" key="2">
    <source>
        <dbReference type="ARBA" id="ARBA00008061"/>
    </source>
</evidence>
<dbReference type="PANTHER" id="PTHR10357">
    <property type="entry name" value="ALPHA-AMYLASE FAMILY MEMBER"/>
    <property type="match status" value="1"/>
</dbReference>
<proteinExistence type="inferred from homology"/>
<organism evidence="8">
    <name type="scientific">Photinus pyralis</name>
    <name type="common">Common eastern firefly</name>
    <name type="synonym">Lampyris pyralis</name>
    <dbReference type="NCBI Taxonomy" id="7054"/>
    <lineage>
        <taxon>Eukaryota</taxon>
        <taxon>Metazoa</taxon>
        <taxon>Ecdysozoa</taxon>
        <taxon>Arthropoda</taxon>
        <taxon>Hexapoda</taxon>
        <taxon>Insecta</taxon>
        <taxon>Pterygota</taxon>
        <taxon>Neoptera</taxon>
        <taxon>Endopterygota</taxon>
        <taxon>Coleoptera</taxon>
        <taxon>Polyphaga</taxon>
        <taxon>Elateriformia</taxon>
        <taxon>Elateroidea</taxon>
        <taxon>Lampyridae</taxon>
        <taxon>Lampyrinae</taxon>
        <taxon>Photinus</taxon>
    </lineage>
</organism>
<sequence>MFLLQSLVVLLALGTVAPAELDWWQNAVFYQIYPRSFKDSDNDGTGDLRGVIQKLDHLVETGVTALWLSPIYPSPQVDFGYDISDFTGVDPLFGDMGDFMELTRKAKAKGLRIILDFVPNHSSDQHEWFKKSENSEPGYEDFYVWKDGEPGTPPNSWTSYFHGPAWTWSTKRNQWYFHQFASAQPDLNYRNPKVVQEMKKVLTYWLDLGVDGFRVDIITALFEDVNYPNGPLDQYAYTSDQPETYDMVYQWRILLDEYQKRNGGDTRVMMTESYADADKLFGYYGNSTHNGAHFSFNFWFITQLNRDSTAKDIKGVIDKWFRNMPEHYTANWVLGNHDQHRVATRYGPGRVDGLNMIAMLLPGVVVTYNGEEIGMENGEVSWEEGWDPQGCNGNKEDWYKNSRDFERTPYQWDGSANAGFNEGHKTWLPVSEQYKTLNLALQRTSTLKSHYRVYQELVKLRQTETLKLGKLRTIVLQNNVLVIIRELENEPAYVAVVNVGGSFASVDLSHIASKFVVQVPSVQSEKIPKSTIDGSAIYLVGFESVVLATVKE</sequence>
<feature type="signal peptide" evidence="6">
    <location>
        <begin position="1"/>
        <end position="18"/>
    </location>
</feature>
<dbReference type="GO" id="GO:0004558">
    <property type="term" value="F:alpha-1,4-glucosidase activity"/>
    <property type="evidence" value="ECO:0007669"/>
    <property type="project" value="UniProtKB-EC"/>
</dbReference>
<keyword evidence="6" id="KW-0732">Signal</keyword>
<dbReference type="SMART" id="SM00642">
    <property type="entry name" value="Aamy"/>
    <property type="match status" value="1"/>
</dbReference>
<dbReference type="EMBL" id="GEZM01085074">
    <property type="protein sequence ID" value="JAV60278.1"/>
    <property type="molecule type" value="Transcribed_RNA"/>
</dbReference>
<dbReference type="GO" id="GO:0005975">
    <property type="term" value="P:carbohydrate metabolic process"/>
    <property type="evidence" value="ECO:0007669"/>
    <property type="project" value="InterPro"/>
</dbReference>
<comment type="similarity">
    <text evidence="2">Belongs to the glycosyl hydrolase 13 family.</text>
</comment>
<dbReference type="Pfam" id="PF00128">
    <property type="entry name" value="Alpha-amylase"/>
    <property type="match status" value="1"/>
</dbReference>
<dbReference type="Gene3D" id="3.90.400.10">
    <property type="entry name" value="Oligo-1,6-glucosidase, Domain 2"/>
    <property type="match status" value="1"/>
</dbReference>
<dbReference type="PANTHER" id="PTHR10357:SF179">
    <property type="entry name" value="NEUTRAL AND BASIC AMINO ACID TRANSPORT PROTEIN RBAT"/>
    <property type="match status" value="1"/>
</dbReference>
<protein>
    <recommendedName>
        <fullName evidence="3">alpha-glucosidase</fullName>
        <ecNumber evidence="3">3.2.1.20</ecNumber>
    </recommendedName>
</protein>
<dbReference type="FunFam" id="3.90.400.10:FF:000001">
    <property type="entry name" value="Maltase A3, isoform A"/>
    <property type="match status" value="1"/>
</dbReference>
<accession>A0A1Y1KI35</accession>
<comment type="catalytic activity">
    <reaction evidence="1">
        <text>Hydrolysis of terminal, non-reducing (1-&gt;4)-linked alpha-D-glucose residues with release of alpha-D-glucose.</text>
        <dbReference type="EC" id="3.2.1.20"/>
    </reaction>
</comment>
<reference evidence="8" key="1">
    <citation type="journal article" date="2016" name="Sci. Rep.">
        <title>Molecular characterization of firefly nuptial gifts: a multi-omics approach sheds light on postcopulatory sexual selection.</title>
        <authorList>
            <person name="Al-Wathiqui N."/>
            <person name="Fallon T.R."/>
            <person name="South A."/>
            <person name="Weng J.K."/>
            <person name="Lewis S.M."/>
        </authorList>
    </citation>
    <scope>NUCLEOTIDE SEQUENCE</scope>
</reference>
<dbReference type="CDD" id="cd11328">
    <property type="entry name" value="AmyAc_maltase"/>
    <property type="match status" value="1"/>
</dbReference>
<dbReference type="InterPro" id="IPR006047">
    <property type="entry name" value="GH13_cat_dom"/>
</dbReference>
<dbReference type="EC" id="3.2.1.20" evidence="3"/>
<dbReference type="AlphaFoldDB" id="A0A1Y1KI35"/>
<dbReference type="InterPro" id="IPR017853">
    <property type="entry name" value="GH"/>
</dbReference>
<dbReference type="SUPFAM" id="SSF51445">
    <property type="entry name" value="(Trans)glycosidases"/>
    <property type="match status" value="1"/>
</dbReference>
<keyword evidence="5" id="KW-0378">Hydrolase</keyword>
<keyword evidence="5" id="KW-0326">Glycosidase</keyword>
<evidence type="ECO:0000256" key="1">
    <source>
        <dbReference type="ARBA" id="ARBA00001657"/>
    </source>
</evidence>
<name>A0A1Y1KI35_PHOPY</name>
<feature type="domain" description="Glycosyl hydrolase family 13 catalytic" evidence="7">
    <location>
        <begin position="31"/>
        <end position="407"/>
    </location>
</feature>
<dbReference type="InterPro" id="IPR045857">
    <property type="entry name" value="O16G_dom_2"/>
</dbReference>
<feature type="chain" id="PRO_5013118644" description="alpha-glucosidase" evidence="6">
    <location>
        <begin position="19"/>
        <end position="552"/>
    </location>
</feature>